<dbReference type="InterPro" id="IPR011659">
    <property type="entry name" value="WD40"/>
</dbReference>
<reference evidence="2 3" key="1">
    <citation type="submission" date="2018-01" db="EMBL/GenBank/DDBJ databases">
        <title>Draft genome sequence of Paucibacter aquatile CR182 isolated from freshwater of the Nakdong River.</title>
        <authorList>
            <person name="Choi A."/>
            <person name="Chung E.J."/>
        </authorList>
    </citation>
    <scope>NUCLEOTIDE SEQUENCE [LARGE SCALE GENOMIC DNA]</scope>
    <source>
        <strain evidence="2 3">CR182</strain>
    </source>
</reference>
<evidence type="ECO:0008006" key="4">
    <source>
        <dbReference type="Google" id="ProtNLM"/>
    </source>
</evidence>
<proteinExistence type="predicted"/>
<feature type="region of interest" description="Disordered" evidence="1">
    <location>
        <begin position="1"/>
        <end position="58"/>
    </location>
</feature>
<evidence type="ECO:0000313" key="2">
    <source>
        <dbReference type="EMBL" id="PND39268.1"/>
    </source>
</evidence>
<dbReference type="Proteomes" id="UP000235916">
    <property type="component" value="Unassembled WGS sequence"/>
</dbReference>
<evidence type="ECO:0000256" key="1">
    <source>
        <dbReference type="SAM" id="MobiDB-lite"/>
    </source>
</evidence>
<feature type="compositionally biased region" description="Basic and acidic residues" evidence="1">
    <location>
        <begin position="1"/>
        <end position="15"/>
    </location>
</feature>
<organism evidence="2 3">
    <name type="scientific">Kinneretia aquatilis</name>
    <dbReference type="NCBI Taxonomy" id="2070761"/>
    <lineage>
        <taxon>Bacteria</taxon>
        <taxon>Pseudomonadati</taxon>
        <taxon>Pseudomonadota</taxon>
        <taxon>Betaproteobacteria</taxon>
        <taxon>Burkholderiales</taxon>
        <taxon>Sphaerotilaceae</taxon>
        <taxon>Roseateles</taxon>
    </lineage>
</organism>
<keyword evidence="3" id="KW-1185">Reference proteome</keyword>
<accession>A0A2N8L0M5</accession>
<comment type="caution">
    <text evidence="2">The sequence shown here is derived from an EMBL/GenBank/DDBJ whole genome shotgun (WGS) entry which is preliminary data.</text>
</comment>
<feature type="region of interest" description="Disordered" evidence="1">
    <location>
        <begin position="453"/>
        <end position="492"/>
    </location>
</feature>
<sequence length="492" mass="54704">MALLSERSERRERSELCASPEALAAQGSRPVRADPGTMSPVAARAAGPHEQNQRRLRTQGRLACPKKKPQAQGLRLESTQGRWRRQLKLRKLLQLPCQPDSAAHDQRQSRLLSLGCQALPPRFHIPARAPANVHRARRLLMRKRFAIPETRHGLRKLAGLTLMALLSAVCQAETSTMAERLQQAASDGLYEPGLISDGGVFCLTLSPAEDRALWVRSGGGRSSLAIMEAKRRDGRWLAPFPASFSMDPRWKDIDPMFSPDGRSLIFQSNRPVPNRPERSGFDIWQVRLQAEGWGEPEHLGDGINGDDSESSASMAADGSIYFMKNNPDGEGQSDLYVSRFKDGRYQAPENLGAPINTRQRESNPFIAPDQSYLIYFSSGPDVQGETDLLISFREGGHWRPPINLGPPINSIGAEFCPMVHRDRLYLSRQFKAEGRMIENIHSFPIDLQRLRERDREQRTSVPAGPVTRPAFAAPPGTTPTPAPAENALGRRP</sequence>
<evidence type="ECO:0000313" key="3">
    <source>
        <dbReference type="Proteomes" id="UP000235916"/>
    </source>
</evidence>
<dbReference type="Pfam" id="PF07676">
    <property type="entry name" value="PD40"/>
    <property type="match status" value="2"/>
</dbReference>
<dbReference type="SUPFAM" id="SSF82171">
    <property type="entry name" value="DPP6 N-terminal domain-like"/>
    <property type="match status" value="1"/>
</dbReference>
<dbReference type="AlphaFoldDB" id="A0A2N8L0M5"/>
<name>A0A2N8L0M5_9BURK</name>
<feature type="compositionally biased region" description="Low complexity" evidence="1">
    <location>
        <begin position="483"/>
        <end position="492"/>
    </location>
</feature>
<gene>
    <name evidence="2" type="ORF">C1O66_18205</name>
</gene>
<dbReference type="InterPro" id="IPR011042">
    <property type="entry name" value="6-blade_b-propeller_TolB-like"/>
</dbReference>
<dbReference type="Gene3D" id="2.120.10.30">
    <property type="entry name" value="TolB, C-terminal domain"/>
    <property type="match status" value="1"/>
</dbReference>
<protein>
    <recommendedName>
        <fullName evidence="4">Xaa-Pro aminopeptidase</fullName>
    </recommendedName>
</protein>
<dbReference type="EMBL" id="POSP01000003">
    <property type="protein sequence ID" value="PND39268.1"/>
    <property type="molecule type" value="Genomic_DNA"/>
</dbReference>